<dbReference type="KEGG" id="lpav:PLANPX_3364"/>
<accession>A0A5K7XCQ5</accession>
<name>A0A5K7XCQ5_9BACT</name>
<evidence type="ECO:0000256" key="6">
    <source>
        <dbReference type="ARBA" id="ARBA00023002"/>
    </source>
</evidence>
<dbReference type="Gene3D" id="3.90.180.10">
    <property type="entry name" value="Medium-chain alcohol dehydrogenases, catalytic domain"/>
    <property type="match status" value="1"/>
</dbReference>
<keyword evidence="13" id="KW-1185">Reference proteome</keyword>
<dbReference type="EMBL" id="AP021861">
    <property type="protein sequence ID" value="BBO33752.1"/>
    <property type="molecule type" value="Genomic_DNA"/>
</dbReference>
<dbReference type="GO" id="GO:0005737">
    <property type="term" value="C:cytoplasm"/>
    <property type="evidence" value="ECO:0007669"/>
    <property type="project" value="TreeGrafter"/>
</dbReference>
<reference evidence="13" key="1">
    <citation type="submission" date="2019-10" db="EMBL/GenBank/DDBJ databases">
        <title>Lacipirellula parvula gen. nov., sp. nov., representing a lineage of planctomycetes widespread in freshwater anoxic habitats, and description of the family Lacipirellulaceae.</title>
        <authorList>
            <person name="Dedysh S.N."/>
            <person name="Kulichevskaya I.S."/>
            <person name="Beletsky A.V."/>
            <person name="Rakitin A.L."/>
            <person name="Mardanov A.V."/>
            <person name="Ivanova A.A."/>
            <person name="Saltykova V.X."/>
            <person name="Rijpstra W.I.C."/>
            <person name="Sinninghe Damste J.S."/>
            <person name="Ravin N.V."/>
        </authorList>
    </citation>
    <scope>NUCLEOTIDE SEQUENCE [LARGE SCALE GENOMIC DNA]</scope>
    <source>
        <strain evidence="13">PX69</strain>
    </source>
</reference>
<evidence type="ECO:0000256" key="4">
    <source>
        <dbReference type="ARBA" id="ARBA00022723"/>
    </source>
</evidence>
<evidence type="ECO:0000256" key="8">
    <source>
        <dbReference type="RuleBase" id="RU361277"/>
    </source>
</evidence>
<evidence type="ECO:0000256" key="1">
    <source>
        <dbReference type="ARBA" id="ARBA00001947"/>
    </source>
</evidence>
<dbReference type="Pfam" id="PF00107">
    <property type="entry name" value="ADH_zinc_N"/>
    <property type="match status" value="1"/>
</dbReference>
<keyword evidence="5 8" id="KW-0862">Zinc</keyword>
<dbReference type="EC" id="1.1.1.1" evidence="3"/>
<gene>
    <name evidence="12" type="ORF">PLANPX_3364</name>
</gene>
<dbReference type="InterPro" id="IPR002328">
    <property type="entry name" value="ADH_Zn_CS"/>
</dbReference>
<dbReference type="PANTHER" id="PTHR42940">
    <property type="entry name" value="ALCOHOL DEHYDROGENASE 1-RELATED"/>
    <property type="match status" value="1"/>
</dbReference>
<sequence length="359" mass="37130">MSRAILFHGPQRPFELAAVEPPPLGPGELLVRILACTICRSDLHTHAGRRHGHTPAILGHEIVGRIEAFGPDAAPVDLAGTPASVGDRITWSIVVGCGACYFCERDLPQKCVELYKYGHEAVTEKRPLGGGLADHIILVRNTAWLRLPEKLPTPIAALANCAGATAASALRAAGPIAGQRVLVLGAGVLGAFACAMASAAGASYIAAVDPQAACRERAVAFGANATFDAARSDLVEALRAAAGGIGFDVVLELAGVTPSVATALAAVRTGGTAILVGSVAHCDSLPIDPEQIVRRMITLRGVHNYHPRDLQAAVAFLAGPAAAFPFASLLVADYNLSDADAAFEQAHAYPGARICVHCE</sequence>
<evidence type="ECO:0000256" key="5">
    <source>
        <dbReference type="ARBA" id="ARBA00022833"/>
    </source>
</evidence>
<evidence type="ECO:0000256" key="2">
    <source>
        <dbReference type="ARBA" id="ARBA00008072"/>
    </source>
</evidence>
<evidence type="ECO:0000259" key="11">
    <source>
        <dbReference type="Pfam" id="PF08240"/>
    </source>
</evidence>
<feature type="domain" description="Alcohol dehydrogenase-like N-terminal" evidence="11">
    <location>
        <begin position="25"/>
        <end position="140"/>
    </location>
</feature>
<evidence type="ECO:0000256" key="9">
    <source>
        <dbReference type="SAM" id="Phobius"/>
    </source>
</evidence>
<comment type="cofactor">
    <cofactor evidence="1 8">
        <name>Zn(2+)</name>
        <dbReference type="ChEBI" id="CHEBI:29105"/>
    </cofactor>
</comment>
<keyword evidence="9" id="KW-1133">Transmembrane helix</keyword>
<protein>
    <recommendedName>
        <fullName evidence="3">alcohol dehydrogenase</fullName>
        <ecNumber evidence="3">1.1.1.1</ecNumber>
    </recommendedName>
</protein>
<comment type="similarity">
    <text evidence="2 8">Belongs to the zinc-containing alcohol dehydrogenase family.</text>
</comment>
<keyword evidence="4 8" id="KW-0479">Metal-binding</keyword>
<evidence type="ECO:0000256" key="7">
    <source>
        <dbReference type="ARBA" id="ARBA00023027"/>
    </source>
</evidence>
<dbReference type="InterPro" id="IPR017743">
    <property type="entry name" value="ADH_phosphonate_catab-assoc"/>
</dbReference>
<dbReference type="NCBIfam" id="TIGR03366">
    <property type="entry name" value="HpnZ_proposed"/>
    <property type="match status" value="1"/>
</dbReference>
<dbReference type="Proteomes" id="UP000326837">
    <property type="component" value="Chromosome"/>
</dbReference>
<dbReference type="InterPro" id="IPR013149">
    <property type="entry name" value="ADH-like_C"/>
</dbReference>
<dbReference type="InterPro" id="IPR011032">
    <property type="entry name" value="GroES-like_sf"/>
</dbReference>
<dbReference type="Pfam" id="PF08240">
    <property type="entry name" value="ADH_N"/>
    <property type="match status" value="1"/>
</dbReference>
<keyword evidence="9" id="KW-0472">Membrane</keyword>
<dbReference type="PROSITE" id="PS00059">
    <property type="entry name" value="ADH_ZINC"/>
    <property type="match status" value="1"/>
</dbReference>
<dbReference type="PANTHER" id="PTHR42940:SF3">
    <property type="entry name" value="ALCOHOL DEHYDROGENASE 1-RELATED"/>
    <property type="match status" value="1"/>
</dbReference>
<dbReference type="InterPro" id="IPR036291">
    <property type="entry name" value="NAD(P)-bd_dom_sf"/>
</dbReference>
<evidence type="ECO:0000256" key="3">
    <source>
        <dbReference type="ARBA" id="ARBA00013190"/>
    </source>
</evidence>
<dbReference type="RefSeq" id="WP_152099468.1">
    <property type="nucleotide sequence ID" value="NZ_AP021861.1"/>
</dbReference>
<keyword evidence="6" id="KW-0560">Oxidoreductase</keyword>
<keyword evidence="9" id="KW-0812">Transmembrane</keyword>
<organism evidence="12 13">
    <name type="scientific">Lacipirellula parvula</name>
    <dbReference type="NCBI Taxonomy" id="2650471"/>
    <lineage>
        <taxon>Bacteria</taxon>
        <taxon>Pseudomonadati</taxon>
        <taxon>Planctomycetota</taxon>
        <taxon>Planctomycetia</taxon>
        <taxon>Pirellulales</taxon>
        <taxon>Lacipirellulaceae</taxon>
        <taxon>Lacipirellula</taxon>
    </lineage>
</organism>
<proteinExistence type="inferred from homology"/>
<dbReference type="SUPFAM" id="SSF51735">
    <property type="entry name" value="NAD(P)-binding Rossmann-fold domains"/>
    <property type="match status" value="1"/>
</dbReference>
<dbReference type="GO" id="GO:0008270">
    <property type="term" value="F:zinc ion binding"/>
    <property type="evidence" value="ECO:0007669"/>
    <property type="project" value="InterPro"/>
</dbReference>
<dbReference type="SUPFAM" id="SSF50129">
    <property type="entry name" value="GroES-like"/>
    <property type="match status" value="1"/>
</dbReference>
<dbReference type="InterPro" id="IPR013154">
    <property type="entry name" value="ADH-like_N"/>
</dbReference>
<feature type="transmembrane region" description="Helical" evidence="9">
    <location>
        <begin position="181"/>
        <end position="207"/>
    </location>
</feature>
<dbReference type="GO" id="GO:0004022">
    <property type="term" value="F:alcohol dehydrogenase (NAD+) activity"/>
    <property type="evidence" value="ECO:0007669"/>
    <property type="project" value="UniProtKB-EC"/>
</dbReference>
<evidence type="ECO:0000313" key="13">
    <source>
        <dbReference type="Proteomes" id="UP000326837"/>
    </source>
</evidence>
<feature type="domain" description="Alcohol dehydrogenase-like C-terminal" evidence="10">
    <location>
        <begin position="189"/>
        <end position="318"/>
    </location>
</feature>
<evidence type="ECO:0000259" key="10">
    <source>
        <dbReference type="Pfam" id="PF00107"/>
    </source>
</evidence>
<dbReference type="AlphaFoldDB" id="A0A5K7XCQ5"/>
<keyword evidence="7" id="KW-0520">NAD</keyword>
<dbReference type="Gene3D" id="3.40.50.720">
    <property type="entry name" value="NAD(P)-binding Rossmann-like Domain"/>
    <property type="match status" value="1"/>
</dbReference>
<evidence type="ECO:0000313" key="12">
    <source>
        <dbReference type="EMBL" id="BBO33752.1"/>
    </source>
</evidence>